<keyword evidence="5 6" id="KW-0472">Membrane</keyword>
<dbReference type="Pfam" id="PF13567">
    <property type="entry name" value="DUF4131"/>
    <property type="match status" value="1"/>
</dbReference>
<feature type="transmembrane region" description="Helical" evidence="6">
    <location>
        <begin position="384"/>
        <end position="409"/>
    </location>
</feature>
<feature type="transmembrane region" description="Helical" evidence="6">
    <location>
        <begin position="326"/>
        <end position="349"/>
    </location>
</feature>
<organism evidence="8 9">
    <name type="scientific">Lederbergia citrisecunda</name>
    <dbReference type="NCBI Taxonomy" id="2833583"/>
    <lineage>
        <taxon>Bacteria</taxon>
        <taxon>Bacillati</taxon>
        <taxon>Bacillota</taxon>
        <taxon>Bacilli</taxon>
        <taxon>Bacillales</taxon>
        <taxon>Bacillaceae</taxon>
        <taxon>Lederbergia</taxon>
    </lineage>
</organism>
<feature type="transmembrane region" description="Helical" evidence="6">
    <location>
        <begin position="234"/>
        <end position="256"/>
    </location>
</feature>
<protein>
    <submittedName>
        <fullName evidence="8">DNA internalization-related competence protein ComEC/Rec2</fullName>
    </submittedName>
</protein>
<keyword evidence="4 6" id="KW-1133">Transmembrane helix</keyword>
<evidence type="ECO:0000256" key="5">
    <source>
        <dbReference type="ARBA" id="ARBA00023136"/>
    </source>
</evidence>
<accession>A0A942TLC7</accession>
<dbReference type="InterPro" id="IPR004477">
    <property type="entry name" value="ComEC_N"/>
</dbReference>
<dbReference type="Gene3D" id="3.60.15.10">
    <property type="entry name" value="Ribonuclease Z/Hydroxyacylglutathione hydrolase-like"/>
    <property type="match status" value="1"/>
</dbReference>
<dbReference type="InterPro" id="IPR025405">
    <property type="entry name" value="DUF4131"/>
</dbReference>
<feature type="transmembrane region" description="Helical" evidence="6">
    <location>
        <begin position="361"/>
        <end position="378"/>
    </location>
</feature>
<gene>
    <name evidence="8" type="ORF">KHA93_08705</name>
</gene>
<dbReference type="CDD" id="cd07731">
    <property type="entry name" value="ComA-like_MBL-fold"/>
    <property type="match status" value="1"/>
</dbReference>
<keyword evidence="2" id="KW-1003">Cell membrane</keyword>
<evidence type="ECO:0000256" key="4">
    <source>
        <dbReference type="ARBA" id="ARBA00022989"/>
    </source>
</evidence>
<dbReference type="EMBL" id="JAGYPJ010000001">
    <property type="protein sequence ID" value="MBS4199735.1"/>
    <property type="molecule type" value="Genomic_DNA"/>
</dbReference>
<keyword evidence="3 6" id="KW-0812">Transmembrane</keyword>
<feature type="transmembrane region" description="Helical" evidence="6">
    <location>
        <begin position="262"/>
        <end position="280"/>
    </location>
</feature>
<feature type="transmembrane region" description="Helical" evidence="6">
    <location>
        <begin position="46"/>
        <end position="64"/>
    </location>
</feature>
<evidence type="ECO:0000256" key="6">
    <source>
        <dbReference type="SAM" id="Phobius"/>
    </source>
</evidence>
<comment type="caution">
    <text evidence="8">The sequence shown here is derived from an EMBL/GenBank/DDBJ whole genome shotgun (WGS) entry which is preliminary data.</text>
</comment>
<dbReference type="InterPro" id="IPR035681">
    <property type="entry name" value="ComA-like_MBL"/>
</dbReference>
<dbReference type="PANTHER" id="PTHR30619:SF1">
    <property type="entry name" value="RECOMBINATION PROTEIN 2"/>
    <property type="match status" value="1"/>
</dbReference>
<dbReference type="InterPro" id="IPR036866">
    <property type="entry name" value="RibonucZ/Hydroxyglut_hydro"/>
</dbReference>
<name>A0A942TLC7_9BACI</name>
<dbReference type="Pfam" id="PF03772">
    <property type="entry name" value="Competence"/>
    <property type="match status" value="1"/>
</dbReference>
<dbReference type="AlphaFoldDB" id="A0A942TLC7"/>
<dbReference type="GO" id="GO:0005886">
    <property type="term" value="C:plasma membrane"/>
    <property type="evidence" value="ECO:0007669"/>
    <property type="project" value="UniProtKB-SubCell"/>
</dbReference>
<comment type="subcellular location">
    <subcellularLocation>
        <location evidence="1">Cell membrane</location>
        <topology evidence="1">Multi-pass membrane protein</topology>
    </subcellularLocation>
</comment>
<evidence type="ECO:0000256" key="1">
    <source>
        <dbReference type="ARBA" id="ARBA00004651"/>
    </source>
</evidence>
<feature type="transmembrane region" description="Helical" evidence="6">
    <location>
        <begin position="477"/>
        <end position="496"/>
    </location>
</feature>
<evidence type="ECO:0000313" key="8">
    <source>
        <dbReference type="EMBL" id="MBS4199735.1"/>
    </source>
</evidence>
<proteinExistence type="predicted"/>
<dbReference type="PANTHER" id="PTHR30619">
    <property type="entry name" value="DNA INTERNALIZATION/COMPETENCE PROTEIN COMEC/REC2"/>
    <property type="match status" value="1"/>
</dbReference>
<dbReference type="Proteomes" id="UP000682713">
    <property type="component" value="Unassembled WGS sequence"/>
</dbReference>
<feature type="transmembrane region" description="Helical" evidence="6">
    <location>
        <begin position="416"/>
        <end position="441"/>
    </location>
</feature>
<feature type="transmembrane region" description="Helical" evidence="6">
    <location>
        <begin position="453"/>
        <end position="470"/>
    </location>
</feature>
<dbReference type="SUPFAM" id="SSF56281">
    <property type="entry name" value="Metallo-hydrolase/oxidoreductase"/>
    <property type="match status" value="1"/>
</dbReference>
<evidence type="ECO:0000256" key="2">
    <source>
        <dbReference type="ARBA" id="ARBA00022475"/>
    </source>
</evidence>
<dbReference type="SMART" id="SM00849">
    <property type="entry name" value="Lactamase_B"/>
    <property type="match status" value="1"/>
</dbReference>
<dbReference type="InterPro" id="IPR052159">
    <property type="entry name" value="Competence_DNA_uptake"/>
</dbReference>
<dbReference type="NCBIfam" id="TIGR00361">
    <property type="entry name" value="ComEC_Rec2"/>
    <property type="match status" value="1"/>
</dbReference>
<dbReference type="NCBIfam" id="TIGR00360">
    <property type="entry name" value="ComEC_N-term"/>
    <property type="match status" value="1"/>
</dbReference>
<evidence type="ECO:0000259" key="7">
    <source>
        <dbReference type="SMART" id="SM00849"/>
    </source>
</evidence>
<dbReference type="RefSeq" id="WP_213110383.1">
    <property type="nucleotide sequence ID" value="NZ_JAGYPJ010000001.1"/>
</dbReference>
<feature type="domain" description="Metallo-beta-lactamase" evidence="7">
    <location>
        <begin position="509"/>
        <end position="719"/>
    </location>
</feature>
<keyword evidence="9" id="KW-1185">Reference proteome</keyword>
<dbReference type="Pfam" id="PF00753">
    <property type="entry name" value="Lactamase_B"/>
    <property type="match status" value="1"/>
</dbReference>
<dbReference type="InterPro" id="IPR001279">
    <property type="entry name" value="Metallo-B-lactamas"/>
</dbReference>
<feature type="transmembrane region" description="Helical" evidence="6">
    <location>
        <begin position="7"/>
        <end position="40"/>
    </location>
</feature>
<sequence length="766" mass="87741">MATGSWFFAAIAAISGVMIIFEFHILTLILISMGMIRIIFERRKNLFLFFCTFFIFFMCLAFLTKQHNISIFEHGKTNMHVTFNEFPQIDGDRLKAVVVSDQEKLLLSYKIQSELEKSLLESNIRSGATCFISGDLIQPEPNRNEYTFNYEQFLYRQNIHWLLDTDRIDGNECYYSKQSIKHHLQNIREKGVRFVDKSFPDILIPYANALIFGDRTSFSEDTYRSYQQIGVVHLLAISGLHIAFFVGLIYIIFLRLGITKETIYWILMIILPIYTIISGLNPPVIRAVLMTLLLLSSKKWRLPITTLDALSITFILFLLFDPFLIYHAGFQLSFCVTFCLIISSKAIFLNNHTYIRKMVDISIVSTLASFPILIFHFFEFSVIGILANVIFVPFYTTIILPSMLSLFIIKFFSDGLFSLFAELIAVIVSYSEQFALIISSFKFSTIITGKPNTISLIFMVVGAYLYVFLTEHKRPRIVAILPLMTILLIHMAVIQFSPKGEVFFIDIGQGDSTLIKLPYNRGTYLIDTGGQLEFPIPDWRERKKPFQVGKQMLLPVLKSKGIHTIDKLILTHSDADHIGAAKDLFGEIAIKEIYISPNSWDISLMEIILNLAKKYRVPIYEVKAGTGWENKSGTFHIIFPLDDHYEGNNSSLVLFASFGKLVWLFMGDVEKEGEKEIIEAYQKLNADVIKVGHHGSKTSSTIEFIKFINPDYAVISAGYNNRYGHPHQEVLDVLKENKVHVYRTDEHGGIHYVFTKRGGTFHTIMQ</sequence>
<dbReference type="GO" id="GO:0030420">
    <property type="term" value="P:establishment of competence for transformation"/>
    <property type="evidence" value="ECO:0007669"/>
    <property type="project" value="InterPro"/>
</dbReference>
<dbReference type="InterPro" id="IPR004797">
    <property type="entry name" value="Competence_ComEC/Rec2"/>
</dbReference>
<evidence type="ECO:0000313" key="9">
    <source>
        <dbReference type="Proteomes" id="UP000682713"/>
    </source>
</evidence>
<evidence type="ECO:0000256" key="3">
    <source>
        <dbReference type="ARBA" id="ARBA00022692"/>
    </source>
</evidence>
<reference evidence="8 9" key="1">
    <citation type="submission" date="2021-05" db="EMBL/GenBank/DDBJ databases">
        <title>Novel Bacillus species.</title>
        <authorList>
            <person name="Liu G."/>
        </authorList>
    </citation>
    <scope>NUCLEOTIDE SEQUENCE [LARGE SCALE GENOMIC DNA]</scope>
    <source>
        <strain evidence="8 9">FJAT-49732</strain>
    </source>
</reference>